<sequence>MDGNFVVTDNEKSVDAHIMPNFIDDVFPKRGTSNRRRRAVEIESSARQHRTDNRKRMRVCNWSASGHAEVQILGSMDNICRHYDLVLSSRTCKDFQWSRHYRLNYQDGKVILETSSIHP</sequence>
<keyword evidence="2" id="KW-1185">Reference proteome</keyword>
<name>A0A4Y2AR98_ARAVE</name>
<evidence type="ECO:0000313" key="1">
    <source>
        <dbReference type="EMBL" id="GBL81779.1"/>
    </source>
</evidence>
<dbReference type="EMBL" id="BGPR01000026">
    <property type="protein sequence ID" value="GBL81779.1"/>
    <property type="molecule type" value="Genomic_DNA"/>
</dbReference>
<proteinExistence type="predicted"/>
<evidence type="ECO:0000313" key="2">
    <source>
        <dbReference type="Proteomes" id="UP000499080"/>
    </source>
</evidence>
<reference evidence="1 2" key="1">
    <citation type="journal article" date="2019" name="Sci. Rep.">
        <title>Orb-weaving spider Araneus ventricosus genome elucidates the spidroin gene catalogue.</title>
        <authorList>
            <person name="Kono N."/>
            <person name="Nakamura H."/>
            <person name="Ohtoshi R."/>
            <person name="Moran D.A.P."/>
            <person name="Shinohara A."/>
            <person name="Yoshida Y."/>
            <person name="Fujiwara M."/>
            <person name="Mori M."/>
            <person name="Tomita M."/>
            <person name="Arakawa K."/>
        </authorList>
    </citation>
    <scope>NUCLEOTIDE SEQUENCE [LARGE SCALE GENOMIC DNA]</scope>
</reference>
<organism evidence="1 2">
    <name type="scientific">Araneus ventricosus</name>
    <name type="common">Orbweaver spider</name>
    <name type="synonym">Epeira ventricosa</name>
    <dbReference type="NCBI Taxonomy" id="182803"/>
    <lineage>
        <taxon>Eukaryota</taxon>
        <taxon>Metazoa</taxon>
        <taxon>Ecdysozoa</taxon>
        <taxon>Arthropoda</taxon>
        <taxon>Chelicerata</taxon>
        <taxon>Arachnida</taxon>
        <taxon>Araneae</taxon>
        <taxon>Araneomorphae</taxon>
        <taxon>Entelegynae</taxon>
        <taxon>Araneoidea</taxon>
        <taxon>Araneidae</taxon>
        <taxon>Araneus</taxon>
    </lineage>
</organism>
<accession>A0A4Y2AR98</accession>
<comment type="caution">
    <text evidence="1">The sequence shown here is derived from an EMBL/GenBank/DDBJ whole genome shotgun (WGS) entry which is preliminary data.</text>
</comment>
<gene>
    <name evidence="1" type="ORF">AVEN_93538_1</name>
</gene>
<dbReference type="AlphaFoldDB" id="A0A4Y2AR98"/>
<dbReference type="Proteomes" id="UP000499080">
    <property type="component" value="Unassembled WGS sequence"/>
</dbReference>
<protein>
    <submittedName>
        <fullName evidence="1">Uncharacterized protein</fullName>
    </submittedName>
</protein>